<proteinExistence type="predicted"/>
<dbReference type="Gramene" id="BGIOSGA011589-TA">
    <property type="protein sequence ID" value="BGIOSGA011589-PA"/>
    <property type="gene ID" value="BGIOSGA011589"/>
</dbReference>
<reference evidence="2 3" key="1">
    <citation type="journal article" date="2005" name="PLoS Biol.">
        <title>The genomes of Oryza sativa: a history of duplications.</title>
        <authorList>
            <person name="Yu J."/>
            <person name="Wang J."/>
            <person name="Lin W."/>
            <person name="Li S."/>
            <person name="Li H."/>
            <person name="Zhou J."/>
            <person name="Ni P."/>
            <person name="Dong W."/>
            <person name="Hu S."/>
            <person name="Zeng C."/>
            <person name="Zhang J."/>
            <person name="Zhang Y."/>
            <person name="Li R."/>
            <person name="Xu Z."/>
            <person name="Li S."/>
            <person name="Li X."/>
            <person name="Zheng H."/>
            <person name="Cong L."/>
            <person name="Lin L."/>
            <person name="Yin J."/>
            <person name="Geng J."/>
            <person name="Li G."/>
            <person name="Shi J."/>
            <person name="Liu J."/>
            <person name="Lv H."/>
            <person name="Li J."/>
            <person name="Wang J."/>
            <person name="Deng Y."/>
            <person name="Ran L."/>
            <person name="Shi X."/>
            <person name="Wang X."/>
            <person name="Wu Q."/>
            <person name="Li C."/>
            <person name="Ren X."/>
            <person name="Wang J."/>
            <person name="Wang X."/>
            <person name="Li D."/>
            <person name="Liu D."/>
            <person name="Zhang X."/>
            <person name="Ji Z."/>
            <person name="Zhao W."/>
            <person name="Sun Y."/>
            <person name="Zhang Z."/>
            <person name="Bao J."/>
            <person name="Han Y."/>
            <person name="Dong L."/>
            <person name="Ji J."/>
            <person name="Chen P."/>
            <person name="Wu S."/>
            <person name="Liu J."/>
            <person name="Xiao Y."/>
            <person name="Bu D."/>
            <person name="Tan J."/>
            <person name="Yang L."/>
            <person name="Ye C."/>
            <person name="Zhang J."/>
            <person name="Xu J."/>
            <person name="Zhou Y."/>
            <person name="Yu Y."/>
            <person name="Zhang B."/>
            <person name="Zhuang S."/>
            <person name="Wei H."/>
            <person name="Liu B."/>
            <person name="Lei M."/>
            <person name="Yu H."/>
            <person name="Li Y."/>
            <person name="Xu H."/>
            <person name="Wei S."/>
            <person name="He X."/>
            <person name="Fang L."/>
            <person name="Zhang Z."/>
            <person name="Zhang Y."/>
            <person name="Huang X."/>
            <person name="Su Z."/>
            <person name="Tong W."/>
            <person name="Li J."/>
            <person name="Tong Z."/>
            <person name="Li S."/>
            <person name="Ye J."/>
            <person name="Wang L."/>
            <person name="Fang L."/>
            <person name="Lei T."/>
            <person name="Chen C."/>
            <person name="Chen H."/>
            <person name="Xu Z."/>
            <person name="Li H."/>
            <person name="Huang H."/>
            <person name="Zhang F."/>
            <person name="Xu H."/>
            <person name="Li N."/>
            <person name="Zhao C."/>
            <person name="Li S."/>
            <person name="Dong L."/>
            <person name="Huang Y."/>
            <person name="Li L."/>
            <person name="Xi Y."/>
            <person name="Qi Q."/>
            <person name="Li W."/>
            <person name="Zhang B."/>
            <person name="Hu W."/>
            <person name="Zhang Y."/>
            <person name="Tian X."/>
            <person name="Jiao Y."/>
            <person name="Liang X."/>
            <person name="Jin J."/>
            <person name="Gao L."/>
            <person name="Zheng W."/>
            <person name="Hao B."/>
            <person name="Liu S."/>
            <person name="Wang W."/>
            <person name="Yuan L."/>
            <person name="Cao M."/>
            <person name="McDermott J."/>
            <person name="Samudrala R."/>
            <person name="Wang J."/>
            <person name="Wong G.K."/>
            <person name="Yang H."/>
        </authorList>
    </citation>
    <scope>NUCLEOTIDE SEQUENCE [LARGE SCALE GENOMIC DNA]</scope>
    <source>
        <strain evidence="3">cv. 93-11</strain>
    </source>
</reference>
<evidence type="ECO:0000256" key="1">
    <source>
        <dbReference type="SAM" id="MobiDB-lite"/>
    </source>
</evidence>
<accession>B8ALG8</accession>
<organism evidence="2 3">
    <name type="scientific">Oryza sativa subsp. indica</name>
    <name type="common">Rice</name>
    <dbReference type="NCBI Taxonomy" id="39946"/>
    <lineage>
        <taxon>Eukaryota</taxon>
        <taxon>Viridiplantae</taxon>
        <taxon>Streptophyta</taxon>
        <taxon>Embryophyta</taxon>
        <taxon>Tracheophyta</taxon>
        <taxon>Spermatophyta</taxon>
        <taxon>Magnoliopsida</taxon>
        <taxon>Liliopsida</taxon>
        <taxon>Poales</taxon>
        <taxon>Poaceae</taxon>
        <taxon>BOP clade</taxon>
        <taxon>Oryzoideae</taxon>
        <taxon>Oryzeae</taxon>
        <taxon>Oryzinae</taxon>
        <taxon>Oryza</taxon>
        <taxon>Oryza sativa</taxon>
    </lineage>
</organism>
<name>B8ALG8_ORYSI</name>
<evidence type="ECO:0000313" key="3">
    <source>
        <dbReference type="Proteomes" id="UP000007015"/>
    </source>
</evidence>
<gene>
    <name evidence="2" type="ORF">OsI_09698</name>
</gene>
<dbReference type="HOGENOM" id="CLU_1941566_0_0_1"/>
<dbReference type="Proteomes" id="UP000007015">
    <property type="component" value="Chromosome 3"/>
</dbReference>
<keyword evidence="3" id="KW-1185">Reference proteome</keyword>
<evidence type="ECO:0000313" key="2">
    <source>
        <dbReference type="EMBL" id="EEC74376.1"/>
    </source>
</evidence>
<feature type="region of interest" description="Disordered" evidence="1">
    <location>
        <begin position="14"/>
        <end position="35"/>
    </location>
</feature>
<sequence length="130" mass="14002">MKIESILQEQEQRRKIVGGQRRRETRQQEAYSGAQRTFPACRCRAGAGAGGSEASRDRFFLAACCSRALLRGVSVDTSPPPATADFAAADVGVGVGVGFTMAWEHRHPEMGNEEVNGPWAGPWVAKNLVG</sequence>
<protein>
    <submittedName>
        <fullName evidence="2">Uncharacterized protein</fullName>
    </submittedName>
</protein>
<dbReference type="EMBL" id="CM000128">
    <property type="protein sequence ID" value="EEC74376.1"/>
    <property type="molecule type" value="Genomic_DNA"/>
</dbReference>
<dbReference type="AlphaFoldDB" id="B8ALG8"/>